<comment type="caution">
    <text evidence="4">The sequence shown here is derived from an EMBL/GenBank/DDBJ whole genome shotgun (WGS) entry which is preliminary data.</text>
</comment>
<dbReference type="InterPro" id="IPR036663">
    <property type="entry name" value="Fumarylacetoacetase_C_sf"/>
</dbReference>
<dbReference type="GO" id="GO:0003824">
    <property type="term" value="F:catalytic activity"/>
    <property type="evidence" value="ECO:0007669"/>
    <property type="project" value="InterPro"/>
</dbReference>
<dbReference type="SUPFAM" id="SSF56529">
    <property type="entry name" value="FAH"/>
    <property type="match status" value="1"/>
</dbReference>
<dbReference type="PANTHER" id="PTHR42796:SF4">
    <property type="entry name" value="FUMARYLACETOACETATE HYDROLASE DOMAIN-CONTAINING PROTEIN 2A"/>
    <property type="match status" value="1"/>
</dbReference>
<gene>
    <name evidence="4" type="ORF">TSA1_06060</name>
</gene>
<evidence type="ECO:0000256" key="1">
    <source>
        <dbReference type="ARBA" id="ARBA00010211"/>
    </source>
</evidence>
<protein>
    <recommendedName>
        <fullName evidence="3">Fumarylacetoacetase-like C-terminal domain-containing protein</fullName>
    </recommendedName>
</protein>
<dbReference type="Proteomes" id="UP000228930">
    <property type="component" value="Unassembled WGS sequence"/>
</dbReference>
<dbReference type="InterPro" id="IPR011234">
    <property type="entry name" value="Fumarylacetoacetase-like_C"/>
</dbReference>
<reference evidence="4 5" key="1">
    <citation type="submission" date="2015-06" db="EMBL/GenBank/DDBJ databases">
        <title>Comparative genome analysis of nirS-carrying Bradyrhizobium sp. strains.</title>
        <authorList>
            <person name="Ishii S."/>
            <person name="Jang J."/>
            <person name="Nishizawa T."/>
            <person name="Senoo K."/>
        </authorList>
    </citation>
    <scope>NUCLEOTIDE SEQUENCE [LARGE SCALE GENOMIC DNA]</scope>
    <source>
        <strain evidence="4 5">TSA1</strain>
    </source>
</reference>
<dbReference type="PANTHER" id="PTHR42796">
    <property type="entry name" value="FUMARYLACETOACETATE HYDROLASE DOMAIN-CONTAINING PROTEIN 2A-RELATED"/>
    <property type="match status" value="1"/>
</dbReference>
<dbReference type="Pfam" id="PF01557">
    <property type="entry name" value="FAA_hydrolase"/>
    <property type="match status" value="1"/>
</dbReference>
<dbReference type="EMBL" id="LFJC01000003">
    <property type="protein sequence ID" value="PIT00367.1"/>
    <property type="molecule type" value="Genomic_DNA"/>
</dbReference>
<organism evidence="4 5">
    <name type="scientific">Bradyrhizobium nitroreducens</name>
    <dbReference type="NCBI Taxonomy" id="709803"/>
    <lineage>
        <taxon>Bacteria</taxon>
        <taxon>Pseudomonadati</taxon>
        <taxon>Pseudomonadota</taxon>
        <taxon>Alphaproteobacteria</taxon>
        <taxon>Hyphomicrobiales</taxon>
        <taxon>Nitrobacteraceae</taxon>
        <taxon>Bradyrhizobium</taxon>
    </lineage>
</organism>
<comment type="similarity">
    <text evidence="1">Belongs to the FAH family.</text>
</comment>
<proteinExistence type="inferred from homology"/>
<sequence>MRICRFNMDRLGVVDGETVTDVTDALNTSPKWPLPQGDWIVPQLASLAERRSDAGRPKHSIADVRLESPVANPGKIIGAPINYKAHIEEANADREINQGKTYTSLEEFGLFLKAGSSLIGPSDKIHPRFRDRRTDHEVELAVIIGKTANRVSRDKALEYVLGYTVALDVTVRGKEFPSFRKSADTYSVLGPWMVTADELLNPGVLDLSLSVNGETRQKSNTRMMIFDVARLIEYASSFYTLYPGDVIMTGTPEGVSPVSPGDTLVAEIERIGRLEMRVGEVLD</sequence>
<name>A0A2M6U713_9BRAD</name>
<dbReference type="GO" id="GO:0046872">
    <property type="term" value="F:metal ion binding"/>
    <property type="evidence" value="ECO:0007669"/>
    <property type="project" value="UniProtKB-KW"/>
</dbReference>
<dbReference type="GO" id="GO:0044281">
    <property type="term" value="P:small molecule metabolic process"/>
    <property type="evidence" value="ECO:0007669"/>
    <property type="project" value="UniProtKB-ARBA"/>
</dbReference>
<evidence type="ECO:0000313" key="5">
    <source>
        <dbReference type="Proteomes" id="UP000228930"/>
    </source>
</evidence>
<dbReference type="Gene3D" id="3.90.850.10">
    <property type="entry name" value="Fumarylacetoacetase-like, C-terminal domain"/>
    <property type="match status" value="1"/>
</dbReference>
<dbReference type="InterPro" id="IPR051121">
    <property type="entry name" value="FAH"/>
</dbReference>
<keyword evidence="2" id="KW-0479">Metal-binding</keyword>
<dbReference type="AlphaFoldDB" id="A0A2M6U713"/>
<evidence type="ECO:0000259" key="3">
    <source>
        <dbReference type="Pfam" id="PF01557"/>
    </source>
</evidence>
<feature type="domain" description="Fumarylacetoacetase-like C-terminal" evidence="3">
    <location>
        <begin position="75"/>
        <end position="278"/>
    </location>
</feature>
<keyword evidence="5" id="KW-1185">Reference proteome</keyword>
<evidence type="ECO:0000313" key="4">
    <source>
        <dbReference type="EMBL" id="PIT00367.1"/>
    </source>
</evidence>
<evidence type="ECO:0000256" key="2">
    <source>
        <dbReference type="ARBA" id="ARBA00022723"/>
    </source>
</evidence>
<accession>A0A2M6U713</accession>